<proteinExistence type="predicted"/>
<evidence type="ECO:0000256" key="1">
    <source>
        <dbReference type="SAM" id="MobiDB-lite"/>
    </source>
</evidence>
<dbReference type="Proteomes" id="UP001341840">
    <property type="component" value="Unassembled WGS sequence"/>
</dbReference>
<organism evidence="2 3">
    <name type="scientific">Stylosanthes scabra</name>
    <dbReference type="NCBI Taxonomy" id="79078"/>
    <lineage>
        <taxon>Eukaryota</taxon>
        <taxon>Viridiplantae</taxon>
        <taxon>Streptophyta</taxon>
        <taxon>Embryophyta</taxon>
        <taxon>Tracheophyta</taxon>
        <taxon>Spermatophyta</taxon>
        <taxon>Magnoliopsida</taxon>
        <taxon>eudicotyledons</taxon>
        <taxon>Gunneridae</taxon>
        <taxon>Pentapetalae</taxon>
        <taxon>rosids</taxon>
        <taxon>fabids</taxon>
        <taxon>Fabales</taxon>
        <taxon>Fabaceae</taxon>
        <taxon>Papilionoideae</taxon>
        <taxon>50 kb inversion clade</taxon>
        <taxon>dalbergioids sensu lato</taxon>
        <taxon>Dalbergieae</taxon>
        <taxon>Pterocarpus clade</taxon>
        <taxon>Stylosanthes</taxon>
    </lineage>
</organism>
<name>A0ABU6X490_9FABA</name>
<feature type="compositionally biased region" description="Basic and acidic residues" evidence="1">
    <location>
        <begin position="68"/>
        <end position="79"/>
    </location>
</feature>
<sequence>MDGSSKGKGGSATACSEKGRESEVIWGKGGSLVQVAKEGEGVESGGVGEGPDEEIEGKEWGSGGNWKCAEEGMDVREGDGGGTGDEGGKQKWVAEEARFQEERVYLPEMRHRCGAPQHSLYVLHLEHCHHSQTSPYFPISMDSVS</sequence>
<gene>
    <name evidence="2" type="ORF">PIB30_011958</name>
</gene>
<comment type="caution">
    <text evidence="2">The sequence shown here is derived from an EMBL/GenBank/DDBJ whole genome shotgun (WGS) entry which is preliminary data.</text>
</comment>
<evidence type="ECO:0000313" key="2">
    <source>
        <dbReference type="EMBL" id="MED6192621.1"/>
    </source>
</evidence>
<reference evidence="2 3" key="1">
    <citation type="journal article" date="2023" name="Plants (Basel)">
        <title>Bridging the Gap: Combining Genomics and Transcriptomics Approaches to Understand Stylosanthes scabra, an Orphan Legume from the Brazilian Caatinga.</title>
        <authorList>
            <person name="Ferreira-Neto J.R.C."/>
            <person name="da Silva M.D."/>
            <person name="Binneck E."/>
            <person name="de Melo N.F."/>
            <person name="da Silva R.H."/>
            <person name="de Melo A.L.T.M."/>
            <person name="Pandolfi V."/>
            <person name="Bustamante F.O."/>
            <person name="Brasileiro-Vidal A.C."/>
            <person name="Benko-Iseppon A.M."/>
        </authorList>
    </citation>
    <scope>NUCLEOTIDE SEQUENCE [LARGE SCALE GENOMIC DNA]</scope>
    <source>
        <tissue evidence="2">Leaves</tissue>
    </source>
</reference>
<evidence type="ECO:0000313" key="3">
    <source>
        <dbReference type="Proteomes" id="UP001341840"/>
    </source>
</evidence>
<protein>
    <submittedName>
        <fullName evidence="2">Uncharacterized protein</fullName>
    </submittedName>
</protein>
<feature type="region of interest" description="Disordered" evidence="1">
    <location>
        <begin position="1"/>
        <end position="92"/>
    </location>
</feature>
<accession>A0ABU6X490</accession>
<keyword evidence="3" id="KW-1185">Reference proteome</keyword>
<feature type="compositionally biased region" description="Gly residues" evidence="1">
    <location>
        <begin position="1"/>
        <end position="10"/>
    </location>
</feature>
<dbReference type="EMBL" id="JASCZI010211478">
    <property type="protein sequence ID" value="MED6192621.1"/>
    <property type="molecule type" value="Genomic_DNA"/>
</dbReference>